<comment type="catalytic activity">
    <reaction evidence="7">
        <text>L-cysteinyl-[protein] + hexadecanoyl-CoA = S-hexadecanoyl-L-cysteinyl-[protein] + CoA</text>
        <dbReference type="Rhea" id="RHEA:36683"/>
        <dbReference type="Rhea" id="RHEA-COMP:10131"/>
        <dbReference type="Rhea" id="RHEA-COMP:11032"/>
        <dbReference type="ChEBI" id="CHEBI:29950"/>
        <dbReference type="ChEBI" id="CHEBI:57287"/>
        <dbReference type="ChEBI" id="CHEBI:57379"/>
        <dbReference type="ChEBI" id="CHEBI:74151"/>
        <dbReference type="EC" id="2.3.1.225"/>
    </reaction>
</comment>
<dbReference type="GO" id="GO:0006612">
    <property type="term" value="P:protein targeting to membrane"/>
    <property type="evidence" value="ECO:0007669"/>
    <property type="project" value="TreeGrafter"/>
</dbReference>
<keyword evidence="11" id="KW-1185">Reference proteome</keyword>
<feature type="domain" description="Palmitoyltransferase DHHC" evidence="8">
    <location>
        <begin position="109"/>
        <end position="220"/>
    </location>
</feature>
<accession>V6LYE8</accession>
<keyword evidence="2 7" id="KW-0808">Transferase</keyword>
<dbReference type="Proteomes" id="UP000018208">
    <property type="component" value="Unassembled WGS sequence"/>
</dbReference>
<comment type="domain">
    <text evidence="7">The DHHC domain is required for palmitoyltransferase activity.</text>
</comment>
<dbReference type="EMBL" id="KI546089">
    <property type="protein sequence ID" value="EST45834.1"/>
    <property type="molecule type" value="Genomic_DNA"/>
</dbReference>
<feature type="transmembrane region" description="Helical" evidence="7">
    <location>
        <begin position="39"/>
        <end position="56"/>
    </location>
</feature>
<dbReference type="OrthoDB" id="163438at2759"/>
<evidence type="ECO:0000313" key="11">
    <source>
        <dbReference type="Proteomes" id="UP000018208"/>
    </source>
</evidence>
<reference evidence="10" key="2">
    <citation type="submission" date="2020-12" db="EMBL/GenBank/DDBJ databases">
        <title>New Spironucleus salmonicida genome in near-complete chromosomes.</title>
        <authorList>
            <person name="Xu F."/>
            <person name="Kurt Z."/>
            <person name="Jimenez-Gonzalez A."/>
            <person name="Astvaldsson A."/>
            <person name="Andersson J.O."/>
            <person name="Svard S.G."/>
        </authorList>
    </citation>
    <scope>NUCLEOTIDE SEQUENCE</scope>
    <source>
        <strain evidence="10">ATCC 50377</strain>
    </source>
</reference>
<dbReference type="EMBL" id="AUWU02000002">
    <property type="protein sequence ID" value="KAH0576437.1"/>
    <property type="molecule type" value="Genomic_DNA"/>
</dbReference>
<proteinExistence type="inferred from homology"/>
<dbReference type="InterPro" id="IPR001594">
    <property type="entry name" value="Palmitoyltrfase_DHHC"/>
</dbReference>
<evidence type="ECO:0000256" key="5">
    <source>
        <dbReference type="ARBA" id="ARBA00023136"/>
    </source>
</evidence>
<evidence type="ECO:0000256" key="4">
    <source>
        <dbReference type="ARBA" id="ARBA00022989"/>
    </source>
</evidence>
<evidence type="ECO:0000256" key="2">
    <source>
        <dbReference type="ARBA" id="ARBA00022679"/>
    </source>
</evidence>
<keyword evidence="5 7" id="KW-0472">Membrane</keyword>
<gene>
    <name evidence="9" type="ORF">SS50377_14409</name>
    <name evidence="10" type="ORF">SS50377_22001</name>
</gene>
<protein>
    <recommendedName>
        <fullName evidence="7">Palmitoyltransferase</fullName>
        <ecNumber evidence="7">2.3.1.225</ecNumber>
    </recommendedName>
</protein>
<evidence type="ECO:0000256" key="7">
    <source>
        <dbReference type="RuleBase" id="RU079119"/>
    </source>
</evidence>
<evidence type="ECO:0000259" key="8">
    <source>
        <dbReference type="Pfam" id="PF01529"/>
    </source>
</evidence>
<dbReference type="VEuPathDB" id="GiardiaDB:SS50377_22001"/>
<evidence type="ECO:0000313" key="10">
    <source>
        <dbReference type="EMBL" id="KAH0576437.1"/>
    </source>
</evidence>
<keyword evidence="6 7" id="KW-0012">Acyltransferase</keyword>
<evidence type="ECO:0000256" key="6">
    <source>
        <dbReference type="ARBA" id="ARBA00023315"/>
    </source>
</evidence>
<dbReference type="GO" id="GO:0005783">
    <property type="term" value="C:endoplasmic reticulum"/>
    <property type="evidence" value="ECO:0007669"/>
    <property type="project" value="TreeGrafter"/>
</dbReference>
<keyword evidence="4 7" id="KW-1133">Transmembrane helix</keyword>
<dbReference type="GO" id="GO:0019706">
    <property type="term" value="F:protein-cysteine S-palmitoyltransferase activity"/>
    <property type="evidence" value="ECO:0007669"/>
    <property type="project" value="UniProtKB-EC"/>
</dbReference>
<comment type="similarity">
    <text evidence="7">Belongs to the DHHC palmitoyltransferase family.</text>
</comment>
<feature type="transmembrane region" description="Helical" evidence="7">
    <location>
        <begin position="152"/>
        <end position="174"/>
    </location>
</feature>
<dbReference type="Pfam" id="PF01529">
    <property type="entry name" value="DHHC"/>
    <property type="match status" value="1"/>
</dbReference>
<reference evidence="9 10" key="1">
    <citation type="journal article" date="2014" name="PLoS Genet.">
        <title>The Genome of Spironucleus salmonicida Highlights a Fish Pathogen Adapted to Fluctuating Environments.</title>
        <authorList>
            <person name="Xu F."/>
            <person name="Jerlstrom-Hultqvist J."/>
            <person name="Einarsson E."/>
            <person name="Astvaldsson A."/>
            <person name="Svard S.G."/>
            <person name="Andersson J.O."/>
        </authorList>
    </citation>
    <scope>NUCLEOTIDE SEQUENCE</scope>
    <source>
        <strain evidence="10">ATCC 50377</strain>
    </source>
</reference>
<sequence>MIKILWLAFSIGIVSITYKDMLVYSFTILCQHFTKVKLKNSHILCVFITLVYYVLNLKYCQLLKFHKFLILQIFLVKQIFQQFWLLLTSPNSAGVDNKIYPLQEKLFVTYCKHCNQLNKPHSFHGIYSCVEQYDHSCPWVGNDVGKQNRPQFINYLILGLIQQLMVIYTSYNVIIQNNQVKYILVLGIHKKFESLILILNLVAFIPNIIQLIAQFYHLRKKYCHRSMLLLKEYQEYQKQDYVFAETQDQLVLILQEVSQDYAEINIRGQNYCVKQYSSDQTKQLIDKQLGCGYFLENIKQIFYTKKQFIPRW</sequence>
<organism evidence="9">
    <name type="scientific">Spironucleus salmonicida</name>
    <dbReference type="NCBI Taxonomy" id="348837"/>
    <lineage>
        <taxon>Eukaryota</taxon>
        <taxon>Metamonada</taxon>
        <taxon>Diplomonadida</taxon>
        <taxon>Hexamitidae</taxon>
        <taxon>Hexamitinae</taxon>
        <taxon>Spironucleus</taxon>
    </lineage>
</organism>
<dbReference type="InterPro" id="IPR039859">
    <property type="entry name" value="PFA4/ZDH16/20/ERF2-like"/>
</dbReference>
<comment type="subcellular location">
    <subcellularLocation>
        <location evidence="1">Membrane</location>
        <topology evidence="1">Multi-pass membrane protein</topology>
    </subcellularLocation>
</comment>
<dbReference type="PROSITE" id="PS50216">
    <property type="entry name" value="DHHC"/>
    <property type="match status" value="1"/>
</dbReference>
<dbReference type="AlphaFoldDB" id="V6LYE8"/>
<dbReference type="EC" id="2.3.1.225" evidence="7"/>
<evidence type="ECO:0000313" key="9">
    <source>
        <dbReference type="EMBL" id="EST45834.1"/>
    </source>
</evidence>
<evidence type="ECO:0000256" key="3">
    <source>
        <dbReference type="ARBA" id="ARBA00022692"/>
    </source>
</evidence>
<dbReference type="GO" id="GO:0005794">
    <property type="term" value="C:Golgi apparatus"/>
    <property type="evidence" value="ECO:0007669"/>
    <property type="project" value="TreeGrafter"/>
</dbReference>
<name>V6LYE8_9EUKA</name>
<dbReference type="PANTHER" id="PTHR22883">
    <property type="entry name" value="ZINC FINGER DHHC DOMAIN CONTAINING PROTEIN"/>
    <property type="match status" value="1"/>
</dbReference>
<keyword evidence="3 7" id="KW-0812">Transmembrane</keyword>
<evidence type="ECO:0000256" key="1">
    <source>
        <dbReference type="ARBA" id="ARBA00004141"/>
    </source>
</evidence>
<dbReference type="GO" id="GO:0016020">
    <property type="term" value="C:membrane"/>
    <property type="evidence" value="ECO:0007669"/>
    <property type="project" value="UniProtKB-SubCell"/>
</dbReference>
<feature type="transmembrane region" description="Helical" evidence="7">
    <location>
        <begin position="195"/>
        <end position="216"/>
    </location>
</feature>